<feature type="transmembrane region" description="Helical" evidence="1">
    <location>
        <begin position="166"/>
        <end position="185"/>
    </location>
</feature>
<protein>
    <submittedName>
        <fullName evidence="2">MMPL</fullName>
    </submittedName>
</protein>
<keyword evidence="1" id="KW-0812">Transmembrane</keyword>
<dbReference type="Gene3D" id="1.20.1640.10">
    <property type="entry name" value="Multidrug efflux transporter AcrB transmembrane domain"/>
    <property type="match status" value="1"/>
</dbReference>
<dbReference type="SUPFAM" id="SSF82866">
    <property type="entry name" value="Multidrug efflux transporter AcrB transmembrane domain"/>
    <property type="match status" value="1"/>
</dbReference>
<keyword evidence="1" id="KW-1133">Transmembrane helix</keyword>
<dbReference type="Proteomes" id="UP001196413">
    <property type="component" value="Unassembled WGS sequence"/>
</dbReference>
<evidence type="ECO:0000313" key="2">
    <source>
        <dbReference type="EMBL" id="KAJ1361359.1"/>
    </source>
</evidence>
<dbReference type="GO" id="GO:0030659">
    <property type="term" value="C:cytoplasmic vesicle membrane"/>
    <property type="evidence" value="ECO:0007669"/>
    <property type="project" value="TreeGrafter"/>
</dbReference>
<dbReference type="GO" id="GO:0005886">
    <property type="term" value="C:plasma membrane"/>
    <property type="evidence" value="ECO:0007669"/>
    <property type="project" value="TreeGrafter"/>
</dbReference>
<dbReference type="PANTHER" id="PTHR10796">
    <property type="entry name" value="PATCHED-RELATED"/>
    <property type="match status" value="1"/>
</dbReference>
<name>A0AAD5QTU9_PARTN</name>
<reference evidence="2" key="1">
    <citation type="submission" date="2021-06" db="EMBL/GenBank/DDBJ databases">
        <title>Parelaphostrongylus tenuis whole genome reference sequence.</title>
        <authorList>
            <person name="Garwood T.J."/>
            <person name="Larsen P.A."/>
            <person name="Fountain-Jones N.M."/>
            <person name="Garbe J.R."/>
            <person name="Macchietto M.G."/>
            <person name="Kania S.A."/>
            <person name="Gerhold R.W."/>
            <person name="Richards J.E."/>
            <person name="Wolf T.M."/>
        </authorList>
    </citation>
    <scope>NUCLEOTIDE SEQUENCE</scope>
    <source>
        <strain evidence="2">MNPRO001-30</strain>
        <tissue evidence="2">Meninges</tissue>
    </source>
</reference>
<dbReference type="EMBL" id="JAHQIW010004177">
    <property type="protein sequence ID" value="KAJ1361359.1"/>
    <property type="molecule type" value="Genomic_DNA"/>
</dbReference>
<proteinExistence type="predicted"/>
<keyword evidence="1" id="KW-0472">Membrane</keyword>
<accession>A0AAD5QTU9</accession>
<feature type="transmembrane region" description="Helical" evidence="1">
    <location>
        <begin position="58"/>
        <end position="77"/>
    </location>
</feature>
<comment type="caution">
    <text evidence="2">The sequence shown here is derived from an EMBL/GenBank/DDBJ whole genome shotgun (WGS) entry which is preliminary data.</text>
</comment>
<dbReference type="GO" id="GO:0018996">
    <property type="term" value="P:molting cycle, collagen and cuticulin-based cuticle"/>
    <property type="evidence" value="ECO:0007669"/>
    <property type="project" value="TreeGrafter"/>
</dbReference>
<dbReference type="InterPro" id="IPR051697">
    <property type="entry name" value="Patched_domain-protein"/>
</dbReference>
<dbReference type="AlphaFoldDB" id="A0AAD5QTU9"/>
<evidence type="ECO:0000313" key="3">
    <source>
        <dbReference type="Proteomes" id="UP001196413"/>
    </source>
</evidence>
<gene>
    <name evidence="2" type="primary">PTR-5_3</name>
    <name evidence="2" type="ORF">KIN20_020583</name>
</gene>
<dbReference type="GO" id="GO:0006897">
    <property type="term" value="P:endocytosis"/>
    <property type="evidence" value="ECO:0007669"/>
    <property type="project" value="TreeGrafter"/>
</dbReference>
<feature type="transmembrane region" description="Helical" evidence="1">
    <location>
        <begin position="113"/>
        <end position="135"/>
    </location>
</feature>
<dbReference type="PANTHER" id="PTHR10796:SF90">
    <property type="entry name" value="SSD DOMAIN-CONTAINING PROTEIN"/>
    <property type="match status" value="1"/>
</dbReference>
<organism evidence="2 3">
    <name type="scientific">Parelaphostrongylus tenuis</name>
    <name type="common">Meningeal worm</name>
    <dbReference type="NCBI Taxonomy" id="148309"/>
    <lineage>
        <taxon>Eukaryota</taxon>
        <taxon>Metazoa</taxon>
        <taxon>Ecdysozoa</taxon>
        <taxon>Nematoda</taxon>
        <taxon>Chromadorea</taxon>
        <taxon>Rhabditida</taxon>
        <taxon>Rhabditina</taxon>
        <taxon>Rhabditomorpha</taxon>
        <taxon>Strongyloidea</taxon>
        <taxon>Metastrongylidae</taxon>
        <taxon>Parelaphostrongylus</taxon>
    </lineage>
</organism>
<evidence type="ECO:0000256" key="1">
    <source>
        <dbReference type="SAM" id="Phobius"/>
    </source>
</evidence>
<sequence>MELQAILDPNKIPEFLESDQRHFNMTLKLVNHTYPDLEMTVYESAGFFVDQMLGLRDVTIQTALLTVVSMTVVCAIFMRSVINVVTATASMTSITIGVIGIMSNMGFDLDPAVMVSFLMTIGMSVDYIAHVAYHIQSKFKTVNSKGEARSIVIDINKKVDHTVQSVGLPMLYAGLSFVWFHYYFYK</sequence>
<feature type="transmembrane region" description="Helical" evidence="1">
    <location>
        <begin position="84"/>
        <end position="107"/>
    </location>
</feature>
<keyword evidence="3" id="KW-1185">Reference proteome</keyword>